<evidence type="ECO:0000256" key="1">
    <source>
        <dbReference type="ARBA" id="ARBA00005817"/>
    </source>
</evidence>
<organism evidence="4 5">
    <name type="scientific">Salipaludibacillus aurantiacus</name>
    <dbReference type="NCBI Taxonomy" id="1601833"/>
    <lineage>
        <taxon>Bacteria</taxon>
        <taxon>Bacillati</taxon>
        <taxon>Bacillota</taxon>
        <taxon>Bacilli</taxon>
        <taxon>Bacillales</taxon>
        <taxon>Bacillaceae</taxon>
    </lineage>
</organism>
<gene>
    <name evidence="4" type="ORF">SAMN05518684_11725</name>
</gene>
<feature type="binding site" evidence="2">
    <location>
        <begin position="261"/>
        <end position="265"/>
    </location>
    <ligand>
        <name>FAD</name>
        <dbReference type="ChEBI" id="CHEBI:57692"/>
    </ligand>
</feature>
<dbReference type="STRING" id="1601833.SAMN05518684_11725"/>
<dbReference type="CDD" id="cd01715">
    <property type="entry name" value="ETF_alpha"/>
    <property type="match status" value="1"/>
</dbReference>
<dbReference type="InterPro" id="IPR029035">
    <property type="entry name" value="DHS-like_NAD/FAD-binding_dom"/>
</dbReference>
<feature type="binding site" evidence="2">
    <location>
        <position position="299"/>
    </location>
    <ligand>
        <name>FAD</name>
        <dbReference type="ChEBI" id="CHEBI:57692"/>
    </ligand>
</feature>
<dbReference type="PANTHER" id="PTHR43153">
    <property type="entry name" value="ELECTRON TRANSFER FLAVOPROTEIN ALPHA"/>
    <property type="match status" value="1"/>
</dbReference>
<dbReference type="RefSeq" id="WP_093054726.1">
    <property type="nucleotide sequence ID" value="NZ_FOGT01000017.1"/>
</dbReference>
<dbReference type="InterPro" id="IPR001308">
    <property type="entry name" value="ETF_a/FixB"/>
</dbReference>
<dbReference type="EMBL" id="FOGT01000017">
    <property type="protein sequence ID" value="SES33458.1"/>
    <property type="molecule type" value="Genomic_DNA"/>
</dbReference>
<dbReference type="PANTHER" id="PTHR43153:SF1">
    <property type="entry name" value="ELECTRON TRANSFER FLAVOPROTEIN SUBUNIT ALPHA, MITOCHONDRIAL"/>
    <property type="match status" value="1"/>
</dbReference>
<comment type="cofactor">
    <cofactor evidence="2">
        <name>FAD</name>
        <dbReference type="ChEBI" id="CHEBI:57692"/>
    </cofactor>
    <text evidence="2">Binds 1 FAD per dimer.</text>
</comment>
<keyword evidence="2" id="KW-0285">Flavoprotein</keyword>
<dbReference type="SUPFAM" id="SSF52467">
    <property type="entry name" value="DHS-like NAD/FAD-binding domain"/>
    <property type="match status" value="1"/>
</dbReference>
<dbReference type="InterPro" id="IPR014731">
    <property type="entry name" value="ETF_asu_C"/>
</dbReference>
<dbReference type="SUPFAM" id="SSF52402">
    <property type="entry name" value="Adenine nucleotide alpha hydrolases-like"/>
    <property type="match status" value="1"/>
</dbReference>
<dbReference type="InterPro" id="IPR014730">
    <property type="entry name" value="ETF_a/b_N"/>
</dbReference>
<name>A0A1H9WHU1_9BACI</name>
<dbReference type="InterPro" id="IPR033947">
    <property type="entry name" value="ETF_alpha_N"/>
</dbReference>
<accession>A0A1H9WHU1</accession>
<evidence type="ECO:0000313" key="4">
    <source>
        <dbReference type="EMBL" id="SES33458.1"/>
    </source>
</evidence>
<dbReference type="PIRSF" id="PIRSF000089">
    <property type="entry name" value="Electra_flavoP_a"/>
    <property type="match status" value="1"/>
</dbReference>
<evidence type="ECO:0000313" key="5">
    <source>
        <dbReference type="Proteomes" id="UP000198571"/>
    </source>
</evidence>
<feature type="domain" description="Electron transfer flavoprotein alpha/beta-subunit N-terminal" evidence="3">
    <location>
        <begin position="9"/>
        <end position="198"/>
    </location>
</feature>
<dbReference type="Proteomes" id="UP000198571">
    <property type="component" value="Unassembled WGS sequence"/>
</dbReference>
<dbReference type="InterPro" id="IPR014729">
    <property type="entry name" value="Rossmann-like_a/b/a_fold"/>
</dbReference>
<feature type="binding site" evidence="2">
    <location>
        <begin position="278"/>
        <end position="285"/>
    </location>
    <ligand>
        <name>FAD</name>
        <dbReference type="ChEBI" id="CHEBI:57692"/>
    </ligand>
</feature>
<proteinExistence type="inferred from homology"/>
<dbReference type="SMART" id="SM00893">
    <property type="entry name" value="ETF"/>
    <property type="match status" value="1"/>
</dbReference>
<dbReference type="Gene3D" id="3.40.50.620">
    <property type="entry name" value="HUPs"/>
    <property type="match status" value="1"/>
</dbReference>
<dbReference type="Gene3D" id="3.40.50.1220">
    <property type="entry name" value="TPP-binding domain"/>
    <property type="match status" value="1"/>
</dbReference>
<protein>
    <submittedName>
        <fullName evidence="4">Electron transfer flavoprotein alpha subunit</fullName>
    </submittedName>
</protein>
<dbReference type="GO" id="GO:0033539">
    <property type="term" value="P:fatty acid beta-oxidation using acyl-CoA dehydrogenase"/>
    <property type="evidence" value="ECO:0007669"/>
    <property type="project" value="TreeGrafter"/>
</dbReference>
<sequence length="345" mass="37624">MNIEEYKDVWVFIEQRDGQIIDVGLELLGAGRDLADKLEVNLCGVLLGHDVKDSASDLFSYGADKVYVIDDPILEKYRTETYMKAVGDLVRKYKPEIFLYGATSNGKDLASAVATEVMTGLTADTTLLDVNLEKRLFEASRPAFGGNIMATILCKKHRPQMATVRPKVMKKPEPEEGREGEIIEEKITLKEEDLRTKVLEIVRDAKKAVNLEEADVIVAAGKGIKDEKGFNMVKELAEVLNATVGASRDVVEAGLCGHDHQVGQTGLTVTPKIYFAIGISGAVQHVVGMQNSDMIIAINNDPEAAIFNAAHYGIVADAFQIVPMLTEEFRKALKGEEAGGVTANV</sequence>
<keyword evidence="2" id="KW-0274">FAD</keyword>
<evidence type="ECO:0000259" key="3">
    <source>
        <dbReference type="SMART" id="SM00893"/>
    </source>
</evidence>
<dbReference type="Pfam" id="PF00766">
    <property type="entry name" value="ETF_alpha"/>
    <property type="match status" value="1"/>
</dbReference>
<dbReference type="GO" id="GO:0050660">
    <property type="term" value="F:flavin adenine dinucleotide binding"/>
    <property type="evidence" value="ECO:0007669"/>
    <property type="project" value="InterPro"/>
</dbReference>
<comment type="similarity">
    <text evidence="1">Belongs to the ETF alpha-subunit/FixB family.</text>
</comment>
<dbReference type="GO" id="GO:0009055">
    <property type="term" value="F:electron transfer activity"/>
    <property type="evidence" value="ECO:0007669"/>
    <property type="project" value="InterPro"/>
</dbReference>
<evidence type="ECO:0000256" key="2">
    <source>
        <dbReference type="PIRSR" id="PIRSR000089-1"/>
    </source>
</evidence>
<dbReference type="Pfam" id="PF01012">
    <property type="entry name" value="ETF"/>
    <property type="match status" value="1"/>
</dbReference>
<dbReference type="AlphaFoldDB" id="A0A1H9WHU1"/>
<reference evidence="5" key="1">
    <citation type="submission" date="2016-10" db="EMBL/GenBank/DDBJ databases">
        <authorList>
            <person name="Varghese N."/>
            <person name="Submissions S."/>
        </authorList>
    </citation>
    <scope>NUCLEOTIDE SEQUENCE [LARGE SCALE GENOMIC DNA]</scope>
    <source>
        <strain evidence="5">S9</strain>
    </source>
</reference>
<dbReference type="OrthoDB" id="9770286at2"/>
<keyword evidence="5" id="KW-1185">Reference proteome</keyword>
<feature type="binding site" evidence="2">
    <location>
        <begin position="247"/>
        <end position="248"/>
    </location>
    <ligand>
        <name>FAD</name>
        <dbReference type="ChEBI" id="CHEBI:57692"/>
    </ligand>
</feature>